<dbReference type="GO" id="GO:0006397">
    <property type="term" value="P:mRNA processing"/>
    <property type="evidence" value="ECO:0007669"/>
    <property type="project" value="UniProtKB-KW"/>
</dbReference>
<protein>
    <recommendedName>
        <fullName evidence="11">Pre-mRNA-splicing factor SPF27</fullName>
    </recommendedName>
</protein>
<evidence type="ECO:0000313" key="9">
    <source>
        <dbReference type="EMBL" id="KAF2154971.1"/>
    </source>
</evidence>
<dbReference type="OrthoDB" id="205794at2759"/>
<dbReference type="GO" id="GO:0000974">
    <property type="term" value="C:Prp19 complex"/>
    <property type="evidence" value="ECO:0007669"/>
    <property type="project" value="TreeGrafter"/>
</dbReference>
<keyword evidence="4" id="KW-0747">Spliceosome</keyword>
<dbReference type="PANTHER" id="PTHR13296">
    <property type="entry name" value="BCAS2 PROTEIN"/>
    <property type="match status" value="1"/>
</dbReference>
<reference evidence="9" key="1">
    <citation type="journal article" date="2020" name="Stud. Mycol.">
        <title>101 Dothideomycetes genomes: a test case for predicting lifestyles and emergence of pathogens.</title>
        <authorList>
            <person name="Haridas S."/>
            <person name="Albert R."/>
            <person name="Binder M."/>
            <person name="Bloem J."/>
            <person name="Labutti K."/>
            <person name="Salamov A."/>
            <person name="Andreopoulos B."/>
            <person name="Baker S."/>
            <person name="Barry K."/>
            <person name="Bills G."/>
            <person name="Bluhm B."/>
            <person name="Cannon C."/>
            <person name="Castanera R."/>
            <person name="Culley D."/>
            <person name="Daum C."/>
            <person name="Ezra D."/>
            <person name="Gonzalez J."/>
            <person name="Henrissat B."/>
            <person name="Kuo A."/>
            <person name="Liang C."/>
            <person name="Lipzen A."/>
            <person name="Lutzoni F."/>
            <person name="Magnuson J."/>
            <person name="Mondo S."/>
            <person name="Nolan M."/>
            <person name="Ohm R."/>
            <person name="Pangilinan J."/>
            <person name="Park H.-J."/>
            <person name="Ramirez L."/>
            <person name="Alfaro M."/>
            <person name="Sun H."/>
            <person name="Tritt A."/>
            <person name="Yoshinaga Y."/>
            <person name="Zwiers L.-H."/>
            <person name="Turgeon B."/>
            <person name="Goodwin S."/>
            <person name="Spatafora J."/>
            <person name="Crous P."/>
            <person name="Grigoriev I."/>
        </authorList>
    </citation>
    <scope>NUCLEOTIDE SEQUENCE</scope>
    <source>
        <strain evidence="9">CBS 260.36</strain>
    </source>
</reference>
<dbReference type="AlphaFoldDB" id="A0A9P4J5I6"/>
<feature type="region of interest" description="Disordered" evidence="8">
    <location>
        <begin position="1"/>
        <end position="22"/>
    </location>
</feature>
<feature type="compositionally biased region" description="Low complexity" evidence="8">
    <location>
        <begin position="60"/>
        <end position="75"/>
    </location>
</feature>
<keyword evidence="7" id="KW-0175">Coiled coil</keyword>
<evidence type="ECO:0000313" key="10">
    <source>
        <dbReference type="Proteomes" id="UP000799439"/>
    </source>
</evidence>
<sequence>MPLIQSSQDHLPDIDSPPSPTSLSAAKALIAASLPSTTTDLHPSLPPLKESNFTPALTSSLDSLSASTSPTPLDLSRYEAPSAPTTQDAESWTTALRSAALNSTYLSSRATNLSLLETFGRNAWLVSNAQLEDLLRDLERDVKSAREELEGVERERRERMEAKKAEVLELERAWRDLVGRGIEVQVAAEKVREEILARRRAGAREG</sequence>
<comment type="similarity">
    <text evidence="2">Belongs to the SPF27 family.</text>
</comment>
<comment type="caution">
    <text evidence="9">The sequence shown here is derived from an EMBL/GenBank/DDBJ whole genome shotgun (WGS) entry which is preliminary data.</text>
</comment>
<evidence type="ECO:0000256" key="6">
    <source>
        <dbReference type="ARBA" id="ARBA00023242"/>
    </source>
</evidence>
<evidence type="ECO:0000256" key="7">
    <source>
        <dbReference type="SAM" id="Coils"/>
    </source>
</evidence>
<dbReference type="Proteomes" id="UP000799439">
    <property type="component" value="Unassembled WGS sequence"/>
</dbReference>
<organism evidence="9 10">
    <name type="scientific">Myriangium duriaei CBS 260.36</name>
    <dbReference type="NCBI Taxonomy" id="1168546"/>
    <lineage>
        <taxon>Eukaryota</taxon>
        <taxon>Fungi</taxon>
        <taxon>Dikarya</taxon>
        <taxon>Ascomycota</taxon>
        <taxon>Pezizomycotina</taxon>
        <taxon>Dothideomycetes</taxon>
        <taxon>Dothideomycetidae</taxon>
        <taxon>Myriangiales</taxon>
        <taxon>Myriangiaceae</taxon>
        <taxon>Myriangium</taxon>
    </lineage>
</organism>
<accession>A0A9P4J5I6</accession>
<dbReference type="Pfam" id="PF05700">
    <property type="entry name" value="BCAS2"/>
    <property type="match status" value="1"/>
</dbReference>
<comment type="subcellular location">
    <subcellularLocation>
        <location evidence="1">Nucleus</location>
    </subcellularLocation>
</comment>
<evidence type="ECO:0000256" key="5">
    <source>
        <dbReference type="ARBA" id="ARBA00023187"/>
    </source>
</evidence>
<keyword evidence="3" id="KW-0507">mRNA processing</keyword>
<proteinExistence type="inferred from homology"/>
<dbReference type="GO" id="GO:0071013">
    <property type="term" value="C:catalytic step 2 spliceosome"/>
    <property type="evidence" value="ECO:0007669"/>
    <property type="project" value="TreeGrafter"/>
</dbReference>
<dbReference type="InterPro" id="IPR008409">
    <property type="entry name" value="SPF27"/>
</dbReference>
<feature type="coiled-coil region" evidence="7">
    <location>
        <begin position="121"/>
        <end position="162"/>
    </location>
</feature>
<dbReference type="GO" id="GO:0008380">
    <property type="term" value="P:RNA splicing"/>
    <property type="evidence" value="ECO:0007669"/>
    <property type="project" value="UniProtKB-KW"/>
</dbReference>
<dbReference type="EMBL" id="ML996083">
    <property type="protein sequence ID" value="KAF2154971.1"/>
    <property type="molecule type" value="Genomic_DNA"/>
</dbReference>
<evidence type="ECO:0000256" key="4">
    <source>
        <dbReference type="ARBA" id="ARBA00022728"/>
    </source>
</evidence>
<feature type="region of interest" description="Disordered" evidence="8">
    <location>
        <begin position="60"/>
        <end position="89"/>
    </location>
</feature>
<evidence type="ECO:0000256" key="8">
    <source>
        <dbReference type="SAM" id="MobiDB-lite"/>
    </source>
</evidence>
<dbReference type="PANTHER" id="PTHR13296:SF0">
    <property type="entry name" value="PRE-MRNA-SPLICING FACTOR SPF27"/>
    <property type="match status" value="1"/>
</dbReference>
<keyword evidence="10" id="KW-1185">Reference proteome</keyword>
<name>A0A9P4J5I6_9PEZI</name>
<evidence type="ECO:0008006" key="11">
    <source>
        <dbReference type="Google" id="ProtNLM"/>
    </source>
</evidence>
<gene>
    <name evidence="9" type="ORF">K461DRAFT_291868</name>
</gene>
<dbReference type="GO" id="GO:0071011">
    <property type="term" value="C:precatalytic spliceosome"/>
    <property type="evidence" value="ECO:0007669"/>
    <property type="project" value="TreeGrafter"/>
</dbReference>
<evidence type="ECO:0000256" key="2">
    <source>
        <dbReference type="ARBA" id="ARBA00010788"/>
    </source>
</evidence>
<evidence type="ECO:0000256" key="3">
    <source>
        <dbReference type="ARBA" id="ARBA00022664"/>
    </source>
</evidence>
<evidence type="ECO:0000256" key="1">
    <source>
        <dbReference type="ARBA" id="ARBA00004123"/>
    </source>
</evidence>
<keyword evidence="5" id="KW-0508">mRNA splicing</keyword>
<keyword evidence="6" id="KW-0539">Nucleus</keyword>